<sequence length="131" mass="14715">MDTDQQKALLDTLEKLTSTDQSAVASFAEFLLSRSFGLSTSPQGMTVPVADTPREKIPEPEPIPAPENERVIAALKRLTKTYSMLSKTRTLEITSDLMTQHIMQRREASEVIAELERVFQKEYEALKQGTD</sequence>
<proteinExistence type="predicted"/>
<dbReference type="EMBL" id="UOFM01000520">
    <property type="protein sequence ID" value="VAW83236.1"/>
    <property type="molecule type" value="Genomic_DNA"/>
</dbReference>
<dbReference type="AlphaFoldDB" id="A0A3B0ZRK3"/>
<organism evidence="2">
    <name type="scientific">hydrothermal vent metagenome</name>
    <dbReference type="NCBI Taxonomy" id="652676"/>
    <lineage>
        <taxon>unclassified sequences</taxon>
        <taxon>metagenomes</taxon>
        <taxon>ecological metagenomes</taxon>
    </lineage>
</organism>
<name>A0A3B0ZRK3_9ZZZZ</name>
<evidence type="ECO:0008006" key="3">
    <source>
        <dbReference type="Google" id="ProtNLM"/>
    </source>
</evidence>
<accession>A0A3B0ZRK3</accession>
<evidence type="ECO:0000256" key="1">
    <source>
        <dbReference type="SAM" id="MobiDB-lite"/>
    </source>
</evidence>
<gene>
    <name evidence="2" type="ORF">MNBD_GAMMA14-173</name>
</gene>
<evidence type="ECO:0000313" key="2">
    <source>
        <dbReference type="EMBL" id="VAW83236.1"/>
    </source>
</evidence>
<feature type="region of interest" description="Disordered" evidence="1">
    <location>
        <begin position="42"/>
        <end position="66"/>
    </location>
</feature>
<protein>
    <recommendedName>
        <fullName evidence="3">Crp/Fnr family transcriptional regulator</fullName>
    </recommendedName>
</protein>
<reference evidence="2" key="1">
    <citation type="submission" date="2018-06" db="EMBL/GenBank/DDBJ databases">
        <authorList>
            <person name="Zhirakovskaya E."/>
        </authorList>
    </citation>
    <scope>NUCLEOTIDE SEQUENCE</scope>
</reference>